<evidence type="ECO:0000313" key="1">
    <source>
        <dbReference type="EMBL" id="CAB3797608.1"/>
    </source>
</evidence>
<keyword evidence="2" id="KW-1185">Reference proteome</keyword>
<protein>
    <submittedName>
        <fullName evidence="1">Uncharacterized protein</fullName>
    </submittedName>
</protein>
<dbReference type="EMBL" id="CADIKM010000026">
    <property type="protein sequence ID" value="CAB3797608.1"/>
    <property type="molecule type" value="Genomic_DNA"/>
</dbReference>
<name>A0A6S7BED6_9BURK</name>
<proteinExistence type="predicted"/>
<accession>A0A6S7BED6</accession>
<organism evidence="1 2">
    <name type="scientific">Pararobbsia alpina</name>
    <dbReference type="NCBI Taxonomy" id="621374"/>
    <lineage>
        <taxon>Bacteria</taxon>
        <taxon>Pseudomonadati</taxon>
        <taxon>Pseudomonadota</taxon>
        <taxon>Betaproteobacteria</taxon>
        <taxon>Burkholderiales</taxon>
        <taxon>Burkholderiaceae</taxon>
        <taxon>Pararobbsia</taxon>
    </lineage>
</organism>
<evidence type="ECO:0000313" key="2">
    <source>
        <dbReference type="Proteomes" id="UP000494115"/>
    </source>
</evidence>
<gene>
    <name evidence="1" type="ORF">LMG28138_04282</name>
</gene>
<reference evidence="1 2" key="1">
    <citation type="submission" date="2020-04" db="EMBL/GenBank/DDBJ databases">
        <authorList>
            <person name="De Canck E."/>
        </authorList>
    </citation>
    <scope>NUCLEOTIDE SEQUENCE [LARGE SCALE GENOMIC DNA]</scope>
    <source>
        <strain evidence="1 2">LMG 28138</strain>
    </source>
</reference>
<dbReference type="Proteomes" id="UP000494115">
    <property type="component" value="Unassembled WGS sequence"/>
</dbReference>
<dbReference type="AlphaFoldDB" id="A0A6S7BED6"/>
<sequence length="54" mass="6071">MPQPLCHLTVAHRLWRSGTQAGLSRGGSSKRLEKRLEKRCISLMPLFPVAVFPL</sequence>